<name>A0ABQ7QQ91_PLUXY</name>
<protein>
    <submittedName>
        <fullName evidence="6">Uncharacterized protein</fullName>
    </submittedName>
</protein>
<organism evidence="6 7">
    <name type="scientific">Plutella xylostella</name>
    <name type="common">Diamondback moth</name>
    <name type="synonym">Plutella maculipennis</name>
    <dbReference type="NCBI Taxonomy" id="51655"/>
    <lineage>
        <taxon>Eukaryota</taxon>
        <taxon>Metazoa</taxon>
        <taxon>Ecdysozoa</taxon>
        <taxon>Arthropoda</taxon>
        <taxon>Hexapoda</taxon>
        <taxon>Insecta</taxon>
        <taxon>Pterygota</taxon>
        <taxon>Neoptera</taxon>
        <taxon>Endopterygota</taxon>
        <taxon>Lepidoptera</taxon>
        <taxon>Glossata</taxon>
        <taxon>Ditrysia</taxon>
        <taxon>Yponomeutoidea</taxon>
        <taxon>Plutellidae</taxon>
        <taxon>Plutella</taxon>
    </lineage>
</organism>
<evidence type="ECO:0000313" key="7">
    <source>
        <dbReference type="Proteomes" id="UP000823941"/>
    </source>
</evidence>
<dbReference type="InterPro" id="IPR009396">
    <property type="entry name" value="Pigment_DH"/>
</dbReference>
<evidence type="ECO:0000256" key="3">
    <source>
        <dbReference type="ARBA" id="ARBA00022525"/>
    </source>
</evidence>
<evidence type="ECO:0000256" key="4">
    <source>
        <dbReference type="ARBA" id="ARBA00022815"/>
    </source>
</evidence>
<comment type="similarity">
    <text evidence="2">Belongs to the arthropod PDH family.</text>
</comment>
<keyword evidence="3" id="KW-0964">Secreted</keyword>
<dbReference type="Pfam" id="PF06324">
    <property type="entry name" value="Pigment_DH"/>
    <property type="match status" value="1"/>
</dbReference>
<gene>
    <name evidence="6" type="ORF">JYU34_007390</name>
</gene>
<comment type="subcellular location">
    <subcellularLocation>
        <location evidence="1">Secreted</location>
    </subcellularLocation>
</comment>
<dbReference type="Proteomes" id="UP000823941">
    <property type="component" value="Chromosome 10"/>
</dbReference>
<dbReference type="EMBL" id="JAHIBW010000010">
    <property type="protein sequence ID" value="KAG7307233.1"/>
    <property type="molecule type" value="Genomic_DNA"/>
</dbReference>
<sequence>MLNAMVRVFSILVLVSALCTAFNIERVNGIESLAANEEYFGDIHPLFEAYGDAGASAGYGGRGDAGGFGGRGDYYRAWKRNADLINSLLTLPKGMNDAGR</sequence>
<evidence type="ECO:0000256" key="5">
    <source>
        <dbReference type="SAM" id="SignalP"/>
    </source>
</evidence>
<feature type="chain" id="PRO_5047401882" evidence="5">
    <location>
        <begin position="22"/>
        <end position="100"/>
    </location>
</feature>
<feature type="signal peptide" evidence="5">
    <location>
        <begin position="1"/>
        <end position="21"/>
    </location>
</feature>
<keyword evidence="5" id="KW-0732">Signal</keyword>
<evidence type="ECO:0000256" key="1">
    <source>
        <dbReference type="ARBA" id="ARBA00004613"/>
    </source>
</evidence>
<evidence type="ECO:0000256" key="2">
    <source>
        <dbReference type="ARBA" id="ARBA00010172"/>
    </source>
</evidence>
<keyword evidence="4" id="KW-0027">Amidation</keyword>
<accession>A0ABQ7QQ91</accession>
<keyword evidence="7" id="KW-1185">Reference proteome</keyword>
<evidence type="ECO:0000313" key="6">
    <source>
        <dbReference type="EMBL" id="KAG7307233.1"/>
    </source>
</evidence>
<proteinExistence type="inferred from homology"/>
<reference evidence="6 7" key="1">
    <citation type="submission" date="2021-06" db="EMBL/GenBank/DDBJ databases">
        <title>A haploid diamondback moth (Plutella xylostella L.) genome assembly resolves 31 chromosomes and identifies a diamide resistance mutation.</title>
        <authorList>
            <person name="Ward C.M."/>
            <person name="Perry K.D."/>
            <person name="Baker G."/>
            <person name="Powis K."/>
            <person name="Heckel D.G."/>
            <person name="Baxter S.W."/>
        </authorList>
    </citation>
    <scope>NUCLEOTIDE SEQUENCE [LARGE SCALE GENOMIC DNA]</scope>
    <source>
        <strain evidence="6 7">LV</strain>
        <tissue evidence="6">Single pupa</tissue>
    </source>
</reference>
<comment type="caution">
    <text evidence="6">The sequence shown here is derived from an EMBL/GenBank/DDBJ whole genome shotgun (WGS) entry which is preliminary data.</text>
</comment>